<dbReference type="RefSeq" id="XP_060288930.1">
    <property type="nucleotide sequence ID" value="XM_060423250.1"/>
</dbReference>
<dbReference type="AlphaFoldDB" id="A0AAJ0CCF5"/>
<comment type="caution">
    <text evidence="2">The sequence shown here is derived from an EMBL/GenBank/DDBJ whole genome shotgun (WGS) entry which is preliminary data.</text>
</comment>
<evidence type="ECO:0000313" key="2">
    <source>
        <dbReference type="EMBL" id="KAK1772717.1"/>
    </source>
</evidence>
<sequence length="203" mass="22108">MFVIYKISGEIPACFCRAAQQHSSTRISEHPEPRKEPLASLFPFSPSCLLIAGGCLAREGAFVGLGIRPRYPFAVPYGTAYRYFVFCFHYIFFNIQHFRRVSGGGTVFACLVHWRSTGEQQRREVMGFSSIYISSPSGLPGPNLTESNPGGCGTWPCFCLYWPLPVVGVLGSTRDLLWGRGELSPGGGGQEGDGVAGTKNWGG</sequence>
<feature type="compositionally biased region" description="Gly residues" evidence="1">
    <location>
        <begin position="184"/>
        <end position="203"/>
    </location>
</feature>
<protein>
    <submittedName>
        <fullName evidence="2">Uncharacterized protein</fullName>
    </submittedName>
</protein>
<feature type="region of interest" description="Disordered" evidence="1">
    <location>
        <begin position="182"/>
        <end position="203"/>
    </location>
</feature>
<dbReference type="EMBL" id="MU838997">
    <property type="protein sequence ID" value="KAK1772717.1"/>
    <property type="molecule type" value="Genomic_DNA"/>
</dbReference>
<reference evidence="2" key="1">
    <citation type="submission" date="2023-06" db="EMBL/GenBank/DDBJ databases">
        <title>Genome-scale phylogeny and comparative genomics of the fungal order Sordariales.</title>
        <authorList>
            <consortium name="Lawrence Berkeley National Laboratory"/>
            <person name="Hensen N."/>
            <person name="Bonometti L."/>
            <person name="Westerberg I."/>
            <person name="Brannstrom I.O."/>
            <person name="Guillou S."/>
            <person name="Cros-Aarteil S."/>
            <person name="Calhoun S."/>
            <person name="Haridas S."/>
            <person name="Kuo A."/>
            <person name="Mondo S."/>
            <person name="Pangilinan J."/>
            <person name="Riley R."/>
            <person name="Labutti K."/>
            <person name="Andreopoulos B."/>
            <person name="Lipzen A."/>
            <person name="Chen C."/>
            <person name="Yanf M."/>
            <person name="Daum C."/>
            <person name="Ng V."/>
            <person name="Clum A."/>
            <person name="Steindorff A."/>
            <person name="Ohm R."/>
            <person name="Martin F."/>
            <person name="Silar P."/>
            <person name="Natvig D."/>
            <person name="Lalanne C."/>
            <person name="Gautier V."/>
            <person name="Ament-Velasquez S.L."/>
            <person name="Kruys A."/>
            <person name="Hutchinson M.I."/>
            <person name="Powell A.J."/>
            <person name="Barry K."/>
            <person name="Miller A.N."/>
            <person name="Grigoriev I.V."/>
            <person name="Debuchy R."/>
            <person name="Gladieux P."/>
            <person name="Thoren M.H."/>
            <person name="Johannesson H."/>
        </authorList>
    </citation>
    <scope>NUCLEOTIDE SEQUENCE</scope>
    <source>
        <strain evidence="2">8032-3</strain>
    </source>
</reference>
<evidence type="ECO:0000313" key="3">
    <source>
        <dbReference type="Proteomes" id="UP001244011"/>
    </source>
</evidence>
<gene>
    <name evidence="2" type="ORF">QBC33DRAFT_28165</name>
</gene>
<name>A0AAJ0CCF5_9PEZI</name>
<accession>A0AAJ0CCF5</accession>
<dbReference type="GeneID" id="85306437"/>
<evidence type="ECO:0000256" key="1">
    <source>
        <dbReference type="SAM" id="MobiDB-lite"/>
    </source>
</evidence>
<keyword evidence="3" id="KW-1185">Reference proteome</keyword>
<dbReference type="Proteomes" id="UP001244011">
    <property type="component" value="Unassembled WGS sequence"/>
</dbReference>
<proteinExistence type="predicted"/>
<organism evidence="2 3">
    <name type="scientific">Phialemonium atrogriseum</name>
    <dbReference type="NCBI Taxonomy" id="1093897"/>
    <lineage>
        <taxon>Eukaryota</taxon>
        <taxon>Fungi</taxon>
        <taxon>Dikarya</taxon>
        <taxon>Ascomycota</taxon>
        <taxon>Pezizomycotina</taxon>
        <taxon>Sordariomycetes</taxon>
        <taxon>Sordariomycetidae</taxon>
        <taxon>Cephalothecales</taxon>
        <taxon>Cephalothecaceae</taxon>
        <taxon>Phialemonium</taxon>
    </lineage>
</organism>